<dbReference type="InterPro" id="IPR011042">
    <property type="entry name" value="6-blade_b-propeller_TolB-like"/>
</dbReference>
<name>D5CMR0_SIDLE</name>
<keyword evidence="3" id="KW-1185">Reference proteome</keyword>
<protein>
    <submittedName>
        <fullName evidence="2">NHL repeat-containing protein</fullName>
    </submittedName>
</protein>
<dbReference type="Proteomes" id="UP000001625">
    <property type="component" value="Chromosome"/>
</dbReference>
<dbReference type="PANTHER" id="PTHR46388:SF2">
    <property type="entry name" value="NHL REPEAT-CONTAINING PROTEIN 2"/>
    <property type="match status" value="1"/>
</dbReference>
<reference evidence="2 3" key="1">
    <citation type="submission" date="2010-03" db="EMBL/GenBank/DDBJ databases">
        <title>Complete sequence of Sideroxydans lithotrophicus ES-1.</title>
        <authorList>
            <consortium name="US DOE Joint Genome Institute"/>
            <person name="Lucas S."/>
            <person name="Copeland A."/>
            <person name="Lapidus A."/>
            <person name="Cheng J.-F."/>
            <person name="Bruce D."/>
            <person name="Goodwin L."/>
            <person name="Pitluck S."/>
            <person name="Munk A.C."/>
            <person name="Detter J.C."/>
            <person name="Han C."/>
            <person name="Tapia R."/>
            <person name="Larimer F."/>
            <person name="Land M."/>
            <person name="Hauser L."/>
            <person name="Kyrpides N."/>
            <person name="Ivanova N."/>
            <person name="Emerson D."/>
            <person name="Woyke T."/>
        </authorList>
    </citation>
    <scope>NUCLEOTIDE SEQUENCE [LARGE SCALE GENOMIC DNA]</scope>
    <source>
        <strain evidence="2 3">ES-1</strain>
    </source>
</reference>
<accession>D5CMR0</accession>
<dbReference type="KEGG" id="slt:Slit_0506"/>
<feature type="domain" description="Teneurin NHL" evidence="1">
    <location>
        <begin position="121"/>
        <end position="328"/>
    </location>
</feature>
<proteinExistence type="predicted"/>
<dbReference type="AlphaFoldDB" id="D5CMR0"/>
<dbReference type="PROSITE" id="PS51257">
    <property type="entry name" value="PROKAR_LIPOPROTEIN"/>
    <property type="match status" value="1"/>
</dbReference>
<gene>
    <name evidence="2" type="ordered locus">Slit_0506</name>
</gene>
<dbReference type="EMBL" id="CP001965">
    <property type="protein sequence ID" value="ADE10746.1"/>
    <property type="molecule type" value="Genomic_DNA"/>
</dbReference>
<organism evidence="2 3">
    <name type="scientific">Sideroxydans lithotrophicus (strain ES-1)</name>
    <dbReference type="NCBI Taxonomy" id="580332"/>
    <lineage>
        <taxon>Bacteria</taxon>
        <taxon>Pseudomonadati</taxon>
        <taxon>Pseudomonadota</taxon>
        <taxon>Betaproteobacteria</taxon>
        <taxon>Nitrosomonadales</taxon>
        <taxon>Gallionellaceae</taxon>
        <taxon>Sideroxydans</taxon>
    </lineage>
</organism>
<dbReference type="STRING" id="580332.Slit_0506"/>
<dbReference type="InterPro" id="IPR056822">
    <property type="entry name" value="TEN_NHL"/>
</dbReference>
<dbReference type="HOGENOM" id="CLU_008645_1_1_4"/>
<dbReference type="Gene3D" id="2.120.10.30">
    <property type="entry name" value="TolB, C-terminal domain"/>
    <property type="match status" value="3"/>
</dbReference>
<dbReference type="PANTHER" id="PTHR46388">
    <property type="entry name" value="NHL REPEAT-CONTAINING PROTEIN 2"/>
    <property type="match status" value="1"/>
</dbReference>
<evidence type="ECO:0000259" key="1">
    <source>
        <dbReference type="Pfam" id="PF25021"/>
    </source>
</evidence>
<dbReference type="SUPFAM" id="SSF63825">
    <property type="entry name" value="YWTD domain"/>
    <property type="match status" value="1"/>
</dbReference>
<sequence length="385" mass="38791">MNIKEYLRKFTELSIMSAAIVALALTGCGGGGGGGGSAPASVLVSTFAGTSGSHAITDGIGATARFQIPAYIASDGTNLYVTDMYANNIRKIVIATGQVTTFAGSITGASGVTDAPSGPGTSALFNNPYGIVIDATNTKLYVADGYNHTIRQIVIATGVVTTLAGTVGTPGSADNATGTLASFRYPMGLSRIGTNLYVADSSNSTIRQIDLASASAAVTTLAGTPPSTGYFNGLTGASSVFYSPTSIATDGASFLYLTDTLNNDVRRIDVSTGATTLVAGGNSTLASSGVGSSDGIGANARFNQPMGITTDGSNLYVADTNNHTIRKIVIATGNVTTPAGAALVPGTADGAGPTARFNHPFGIIYINGALYVADYTNGSIRKVQL</sequence>
<evidence type="ECO:0000313" key="3">
    <source>
        <dbReference type="Proteomes" id="UP000001625"/>
    </source>
</evidence>
<dbReference type="RefSeq" id="WP_013028645.1">
    <property type="nucleotide sequence ID" value="NC_013959.1"/>
</dbReference>
<evidence type="ECO:0000313" key="2">
    <source>
        <dbReference type="EMBL" id="ADE10746.1"/>
    </source>
</evidence>
<dbReference type="eggNOG" id="COG3391">
    <property type="taxonomic scope" value="Bacteria"/>
</dbReference>
<dbReference type="Pfam" id="PF25021">
    <property type="entry name" value="TEN_NHL"/>
    <property type="match status" value="1"/>
</dbReference>
<dbReference type="OrthoDB" id="9774579at2"/>